<dbReference type="Proteomes" id="UP001177744">
    <property type="component" value="Unassembled WGS sequence"/>
</dbReference>
<dbReference type="InterPro" id="IPR008266">
    <property type="entry name" value="Tyr_kinase_AS"/>
</dbReference>
<organism evidence="4 5">
    <name type="scientific">Cnephaeus nilssonii</name>
    <name type="common">Northern bat</name>
    <name type="synonym">Eptesicus nilssonii</name>
    <dbReference type="NCBI Taxonomy" id="3371016"/>
    <lineage>
        <taxon>Eukaryota</taxon>
        <taxon>Metazoa</taxon>
        <taxon>Chordata</taxon>
        <taxon>Craniata</taxon>
        <taxon>Vertebrata</taxon>
        <taxon>Euteleostomi</taxon>
        <taxon>Mammalia</taxon>
        <taxon>Eutheria</taxon>
        <taxon>Laurasiatheria</taxon>
        <taxon>Chiroptera</taxon>
        <taxon>Yangochiroptera</taxon>
        <taxon>Vespertilionidae</taxon>
        <taxon>Cnephaeus</taxon>
    </lineage>
</organism>
<accession>A0AA40I2F8</accession>
<proteinExistence type="inferred from homology"/>
<dbReference type="InterPro" id="IPR000719">
    <property type="entry name" value="Prot_kinase_dom"/>
</dbReference>
<dbReference type="EMBL" id="JAULJE010000006">
    <property type="protein sequence ID" value="KAK1341812.1"/>
    <property type="molecule type" value="Genomic_DNA"/>
</dbReference>
<evidence type="ECO:0000313" key="5">
    <source>
        <dbReference type="Proteomes" id="UP001177744"/>
    </source>
</evidence>
<keyword evidence="5" id="KW-1185">Reference proteome</keyword>
<dbReference type="InterPro" id="IPR011009">
    <property type="entry name" value="Kinase-like_dom_sf"/>
</dbReference>
<dbReference type="Gene3D" id="1.10.510.10">
    <property type="entry name" value="Transferase(Phosphotransferase) domain 1"/>
    <property type="match status" value="1"/>
</dbReference>
<dbReference type="InterPro" id="IPR051511">
    <property type="entry name" value="MitoQC_Scaffold_Kinases"/>
</dbReference>
<feature type="region of interest" description="Disordered" evidence="2">
    <location>
        <begin position="139"/>
        <end position="171"/>
    </location>
</feature>
<feature type="region of interest" description="Disordered" evidence="2">
    <location>
        <begin position="414"/>
        <end position="467"/>
    </location>
</feature>
<dbReference type="GO" id="GO:0004672">
    <property type="term" value="F:protein kinase activity"/>
    <property type="evidence" value="ECO:0007669"/>
    <property type="project" value="InterPro"/>
</dbReference>
<evidence type="ECO:0000259" key="3">
    <source>
        <dbReference type="PROSITE" id="PS50011"/>
    </source>
</evidence>
<feature type="domain" description="Protein kinase" evidence="3">
    <location>
        <begin position="224"/>
        <end position="592"/>
    </location>
</feature>
<comment type="similarity">
    <text evidence="1">Belongs to the protein kinase superfamily.</text>
</comment>
<feature type="compositionally biased region" description="Polar residues" evidence="2">
    <location>
        <begin position="52"/>
        <end position="62"/>
    </location>
</feature>
<reference evidence="4" key="1">
    <citation type="submission" date="2023-06" db="EMBL/GenBank/DDBJ databases">
        <title>Reference genome for the Northern bat (Eptesicus nilssonii), a most northern bat species.</title>
        <authorList>
            <person name="Laine V.N."/>
            <person name="Pulliainen A.T."/>
            <person name="Lilley T.M."/>
        </authorList>
    </citation>
    <scope>NUCLEOTIDE SEQUENCE</scope>
    <source>
        <strain evidence="4">BLF_Eptnil</strain>
        <tissue evidence="4">Kidney</tissue>
    </source>
</reference>
<dbReference type="SUPFAM" id="SSF56112">
    <property type="entry name" value="Protein kinase-like (PK-like)"/>
    <property type="match status" value="1"/>
</dbReference>
<dbReference type="PANTHER" id="PTHR22972:SF3">
    <property type="entry name" value="INACTIVE TYROSINE-PROTEIN KINASE PRAG1"/>
    <property type="match status" value="1"/>
</dbReference>
<evidence type="ECO:0000256" key="2">
    <source>
        <dbReference type="SAM" id="MobiDB-lite"/>
    </source>
</evidence>
<comment type="caution">
    <text evidence="4">The sequence shown here is derived from an EMBL/GenBank/DDBJ whole genome shotgun (WGS) entry which is preliminary data.</text>
</comment>
<feature type="compositionally biased region" description="Pro residues" evidence="2">
    <location>
        <begin position="326"/>
        <end position="335"/>
    </location>
</feature>
<dbReference type="PANTHER" id="PTHR22972">
    <property type="entry name" value="SERINE/THREONINE PROTEIN KINASE"/>
    <property type="match status" value="1"/>
</dbReference>
<dbReference type="AlphaFoldDB" id="A0AA40I2F8"/>
<feature type="region of interest" description="Disordered" evidence="2">
    <location>
        <begin position="34"/>
        <end position="101"/>
    </location>
</feature>
<feature type="compositionally biased region" description="Low complexity" evidence="2">
    <location>
        <begin position="445"/>
        <end position="454"/>
    </location>
</feature>
<evidence type="ECO:0000256" key="1">
    <source>
        <dbReference type="ARBA" id="ARBA00038349"/>
    </source>
</evidence>
<dbReference type="SMART" id="SM00220">
    <property type="entry name" value="S_TKc"/>
    <property type="match status" value="1"/>
</dbReference>
<dbReference type="InterPro" id="IPR001245">
    <property type="entry name" value="Ser-Thr/Tyr_kinase_cat_dom"/>
</dbReference>
<gene>
    <name evidence="4" type="ORF">QTO34_016562</name>
</gene>
<name>A0AA40I2F8_CNENI</name>
<protein>
    <recommendedName>
        <fullName evidence="3">Protein kinase domain-containing protein</fullName>
    </recommendedName>
</protein>
<dbReference type="PROSITE" id="PS50011">
    <property type="entry name" value="PROTEIN_KINASE_DOM"/>
    <property type="match status" value="1"/>
</dbReference>
<dbReference type="PROSITE" id="PS00109">
    <property type="entry name" value="PROTEIN_KINASE_TYR"/>
    <property type="match status" value="1"/>
</dbReference>
<sequence length="671" mass="73109">MSLLVPTPVFHTQCAPALCSAYLFLDFRPISEPPHSPTNSGKKLFAPVPFPSGSTEDVSRSSPLQPPPLPQKKLVSRAASSPDGFFWTQGSPKPRAASPKLNLSHSEINVRAHEESHFGFSSSHGNRHHHAFSSEPLEKTFKGNGHWVPAPGPAGGRSGSGSPNLQCKGVPSASSSQLSVASQASTSSNQLQLHSLLSSISSKEGTHAKLVGLYAQSLVRLVAKCEDLFMGRQKKGMHFNENNWSLFKLTCNKPCCDSGDAIYYCATCSKDPGSTYAVKICKTPEPKAASYCSPAVPVHFNIQQDCGHFVASVPSSMLASPDVPKDPAPAPPSQPPAQEQDCVVVITREVPHQTASDFVRDSADTHRSEPEAYERRVCFLLLQLCNGLEHLKEHRVIHRDLCLENLLLVHCTPQASPRPPASSTTTGAPPSTTCPAPAASPAPGPSTTLPASVTPSPPTAPTCQGVPSEEHLPRLIISNFLKAKQKPGSTTNLQQKKSQARLAPEIVSASQYSKFDEFQTGILIYELLHQPNPFEVRAQLWEQDYRREDLPPLPTLSLYSPGLQQLAHLLLEADPIKRIRIGEAKRVLQCLLWGPRRELVEQRGAGTSEEALSGTLHNWIDMKRALMMMKFAEKAVDRRRGVELEDWLCCQYLASAEPSALLQALKLLQLL</sequence>
<dbReference type="Pfam" id="PF07714">
    <property type="entry name" value="PK_Tyr_Ser-Thr"/>
    <property type="match status" value="1"/>
</dbReference>
<evidence type="ECO:0000313" key="4">
    <source>
        <dbReference type="EMBL" id="KAK1341812.1"/>
    </source>
</evidence>
<feature type="region of interest" description="Disordered" evidence="2">
    <location>
        <begin position="318"/>
        <end position="339"/>
    </location>
</feature>
<dbReference type="GO" id="GO:0005524">
    <property type="term" value="F:ATP binding"/>
    <property type="evidence" value="ECO:0007669"/>
    <property type="project" value="InterPro"/>
</dbReference>
<feature type="compositionally biased region" description="Low complexity" evidence="2">
    <location>
        <begin position="421"/>
        <end position="437"/>
    </location>
</feature>